<keyword evidence="1" id="KW-1015">Disulfide bond</keyword>
<evidence type="ECO:0000259" key="4">
    <source>
        <dbReference type="PROSITE" id="PS51864"/>
    </source>
</evidence>
<accession>A0A0K0EVD5</accession>
<protein>
    <recommendedName>
        <fullName evidence="3">Metalloendopeptidase</fullName>
        <ecNumber evidence="3">3.4.24.-</ecNumber>
    </recommendedName>
</protein>
<keyword evidence="3" id="KW-0732">Signal</keyword>
<sequence>MNSFKKILLSIFLVLMFNFKLIDSKIIIADQIESTDIIENHRKRDIFNYGKFVWSLPIKYYIEKPVLSSNVYKAIQHIQNNTCVTFHRQGSFFNNTPGLIFKKASFCSSYVGLMFLRNSQEIYLSKGCYKNVALILHEIGHALGLVHEHSRIDRDKYIKINKNAIQPDADVNFEILSSLEYVNYSTTYDAASLMHYKLYDYAINKSVQTISSKIHKAYEKMMGQRMKMTFNDYKQINLKYCNKCNWVDNNGKRNIVNYAGLRCTNGGYPHYNDCQKCVCPTGYGGINCEFIVSSNKKCGKTSFKATKLQKKLFFNKKMTCYIHIKARKQMKIKIKILKTKSPYKKICTEDISIQIKHFVDKGNTGLLLCGQHKKTIDIISSSNSVLIIYRGRFINNHLSLSFKEINLYKKI</sequence>
<reference evidence="6" key="2">
    <citation type="submission" date="2015-08" db="UniProtKB">
        <authorList>
            <consortium name="WormBaseParasite"/>
        </authorList>
    </citation>
    <scope>IDENTIFICATION</scope>
</reference>
<keyword evidence="2 3" id="KW-0645">Protease</keyword>
<dbReference type="InterPro" id="IPR024079">
    <property type="entry name" value="MetalloPept_cat_dom_sf"/>
</dbReference>
<dbReference type="PANTHER" id="PTHR10127">
    <property type="entry name" value="DISCOIDIN, CUB, EGF, LAMININ , AND ZINC METALLOPROTEASE DOMAIN CONTAINING"/>
    <property type="match status" value="1"/>
</dbReference>
<feature type="active site" evidence="2">
    <location>
        <position position="138"/>
    </location>
</feature>
<keyword evidence="2 3" id="KW-0482">Metalloprotease</keyword>
<dbReference type="WBParaSite" id="SVE_0048500.1">
    <property type="protein sequence ID" value="SVE_0048500.1"/>
    <property type="gene ID" value="SVE_0048500"/>
</dbReference>
<keyword evidence="2 3" id="KW-0862">Zinc</keyword>
<feature type="binding site" evidence="2">
    <location>
        <position position="141"/>
    </location>
    <ligand>
        <name>Zn(2+)</name>
        <dbReference type="ChEBI" id="CHEBI:29105"/>
        <note>catalytic</note>
    </ligand>
</feature>
<dbReference type="Pfam" id="PF01400">
    <property type="entry name" value="Astacin"/>
    <property type="match status" value="1"/>
</dbReference>
<dbReference type="GO" id="GO:0004222">
    <property type="term" value="F:metalloendopeptidase activity"/>
    <property type="evidence" value="ECO:0007669"/>
    <property type="project" value="UniProtKB-UniRule"/>
</dbReference>
<feature type="chain" id="PRO_5005120700" description="Metalloendopeptidase" evidence="3">
    <location>
        <begin position="25"/>
        <end position="411"/>
    </location>
</feature>
<comment type="cofactor">
    <cofactor evidence="2 3">
        <name>Zn(2+)</name>
        <dbReference type="ChEBI" id="CHEBI:29105"/>
    </cofactor>
    <text evidence="2 3">Binds 1 zinc ion per subunit.</text>
</comment>
<dbReference type="GO" id="GO:0006508">
    <property type="term" value="P:proteolysis"/>
    <property type="evidence" value="ECO:0007669"/>
    <property type="project" value="UniProtKB-KW"/>
</dbReference>
<comment type="caution">
    <text evidence="2">Lacks conserved residue(s) required for the propagation of feature annotation.</text>
</comment>
<dbReference type="PRINTS" id="PR00480">
    <property type="entry name" value="ASTACIN"/>
</dbReference>
<keyword evidence="2 3" id="KW-0479">Metal-binding</keyword>
<feature type="signal peptide" evidence="3">
    <location>
        <begin position="1"/>
        <end position="24"/>
    </location>
</feature>
<organism evidence="5 6">
    <name type="scientific">Strongyloides venezuelensis</name>
    <name type="common">Threadworm</name>
    <dbReference type="NCBI Taxonomy" id="75913"/>
    <lineage>
        <taxon>Eukaryota</taxon>
        <taxon>Metazoa</taxon>
        <taxon>Ecdysozoa</taxon>
        <taxon>Nematoda</taxon>
        <taxon>Chromadorea</taxon>
        <taxon>Rhabditida</taxon>
        <taxon>Tylenchina</taxon>
        <taxon>Panagrolaimomorpha</taxon>
        <taxon>Strongyloidoidea</taxon>
        <taxon>Strongyloididae</taxon>
        <taxon>Strongyloides</taxon>
    </lineage>
</organism>
<keyword evidence="5" id="KW-1185">Reference proteome</keyword>
<dbReference type="Gene3D" id="3.40.390.10">
    <property type="entry name" value="Collagenase (Catalytic Domain)"/>
    <property type="match status" value="1"/>
</dbReference>
<dbReference type="SUPFAM" id="SSF55486">
    <property type="entry name" value="Metalloproteases ('zincins'), catalytic domain"/>
    <property type="match status" value="1"/>
</dbReference>
<evidence type="ECO:0000256" key="3">
    <source>
        <dbReference type="RuleBase" id="RU361183"/>
    </source>
</evidence>
<dbReference type="GO" id="GO:0008270">
    <property type="term" value="F:zinc ion binding"/>
    <property type="evidence" value="ECO:0007669"/>
    <property type="project" value="UniProtKB-UniRule"/>
</dbReference>
<dbReference type="PANTHER" id="PTHR10127:SF802">
    <property type="entry name" value="ZINC METALLOPROTEINASE NAS-10"/>
    <property type="match status" value="1"/>
</dbReference>
<name>A0A0K0EVD5_STRVS</name>
<dbReference type="SMART" id="SM00235">
    <property type="entry name" value="ZnMc"/>
    <property type="match status" value="1"/>
</dbReference>
<feature type="binding site" evidence="2">
    <location>
        <position position="147"/>
    </location>
    <ligand>
        <name>Zn(2+)</name>
        <dbReference type="ChEBI" id="CHEBI:29105"/>
        <note>catalytic</note>
    </ligand>
</feature>
<evidence type="ECO:0000313" key="5">
    <source>
        <dbReference type="Proteomes" id="UP000035680"/>
    </source>
</evidence>
<reference evidence="5" key="1">
    <citation type="submission" date="2014-07" db="EMBL/GenBank/DDBJ databases">
        <authorList>
            <person name="Martin A.A"/>
            <person name="De Silva N."/>
        </authorList>
    </citation>
    <scope>NUCLEOTIDE SEQUENCE</scope>
</reference>
<dbReference type="EC" id="3.4.24.-" evidence="3"/>
<dbReference type="InterPro" id="IPR001506">
    <property type="entry name" value="Peptidase_M12A"/>
</dbReference>
<proteinExistence type="predicted"/>
<dbReference type="Proteomes" id="UP000035680">
    <property type="component" value="Unassembled WGS sequence"/>
</dbReference>
<evidence type="ECO:0000313" key="6">
    <source>
        <dbReference type="WBParaSite" id="SVE_0048500.1"/>
    </source>
</evidence>
<keyword evidence="2 3" id="KW-0378">Hydrolase</keyword>
<dbReference type="InterPro" id="IPR006026">
    <property type="entry name" value="Peptidase_Metallo"/>
</dbReference>
<evidence type="ECO:0000256" key="2">
    <source>
        <dbReference type="PROSITE-ProRule" id="PRU01211"/>
    </source>
</evidence>
<evidence type="ECO:0000256" key="1">
    <source>
        <dbReference type="ARBA" id="ARBA00023157"/>
    </source>
</evidence>
<dbReference type="AlphaFoldDB" id="A0A0K0EVD5"/>
<feature type="domain" description="Peptidase M12A" evidence="4">
    <location>
        <begin position="44"/>
        <end position="242"/>
    </location>
</feature>
<feature type="binding site" evidence="2">
    <location>
        <position position="137"/>
    </location>
    <ligand>
        <name>Zn(2+)</name>
        <dbReference type="ChEBI" id="CHEBI:29105"/>
        <note>catalytic</note>
    </ligand>
</feature>
<dbReference type="PROSITE" id="PS51864">
    <property type="entry name" value="ASTACIN"/>
    <property type="match status" value="1"/>
</dbReference>